<feature type="region of interest" description="Disordered" evidence="1">
    <location>
        <begin position="26"/>
        <end position="95"/>
    </location>
</feature>
<evidence type="ECO:0000256" key="2">
    <source>
        <dbReference type="SAM" id="SignalP"/>
    </source>
</evidence>
<keyword evidence="2" id="KW-0732">Signal</keyword>
<organism evidence="3 4">
    <name type="scientific">Vibrio ponticus</name>
    <dbReference type="NCBI Taxonomy" id="265668"/>
    <lineage>
        <taxon>Bacteria</taxon>
        <taxon>Pseudomonadati</taxon>
        <taxon>Pseudomonadota</taxon>
        <taxon>Gammaproteobacteria</taxon>
        <taxon>Vibrionales</taxon>
        <taxon>Vibrionaceae</taxon>
        <taxon>Vibrio</taxon>
    </lineage>
</organism>
<dbReference type="EMBL" id="RKIK01000012">
    <property type="protein sequence ID" value="ROV61100.1"/>
    <property type="molecule type" value="Genomic_DNA"/>
</dbReference>
<gene>
    <name evidence="3" type="ORF">EGH82_06380</name>
</gene>
<name>A0A3N3E3E5_9VIBR</name>
<accession>A0A3N3E3E5</accession>
<proteinExistence type="predicted"/>
<evidence type="ECO:0000256" key="1">
    <source>
        <dbReference type="SAM" id="MobiDB-lite"/>
    </source>
</evidence>
<sequence>MTVGIVMNKTLIATATLSALFLAGCSSSSDNRGSSGADTEATPDRLPPTWHEPEDSNNTPERLPPVWSGPEDTVLVPDRTPPTWSGPTDDGNTPDRLPPTWHAPEDQPIWGGPETSYIIEGNTITDIDGNEYTITNQDWRDNEFTVQDKDGNEFTIRRITDGENAGGYWVFAKDGGILIGGDSVQGGISPFIEKPSSNIDRESIRNSIRARLNQ</sequence>
<dbReference type="Proteomes" id="UP000278792">
    <property type="component" value="Unassembled WGS sequence"/>
</dbReference>
<feature type="chain" id="PRO_5018070383" description="Lipoprotein" evidence="2">
    <location>
        <begin position="29"/>
        <end position="214"/>
    </location>
</feature>
<evidence type="ECO:0000313" key="4">
    <source>
        <dbReference type="Proteomes" id="UP000278792"/>
    </source>
</evidence>
<evidence type="ECO:0000313" key="3">
    <source>
        <dbReference type="EMBL" id="ROV61100.1"/>
    </source>
</evidence>
<feature type="signal peptide" evidence="2">
    <location>
        <begin position="1"/>
        <end position="28"/>
    </location>
</feature>
<protein>
    <recommendedName>
        <fullName evidence="5">Lipoprotein</fullName>
    </recommendedName>
</protein>
<feature type="compositionally biased region" description="Low complexity" evidence="1">
    <location>
        <begin position="26"/>
        <end position="36"/>
    </location>
</feature>
<comment type="caution">
    <text evidence="3">The sequence shown here is derived from an EMBL/GenBank/DDBJ whole genome shotgun (WGS) entry which is preliminary data.</text>
</comment>
<evidence type="ECO:0008006" key="5">
    <source>
        <dbReference type="Google" id="ProtNLM"/>
    </source>
</evidence>
<reference evidence="3 4" key="1">
    <citation type="submission" date="2018-11" db="EMBL/GenBank/DDBJ databases">
        <title>Vibrio ponticus strain CAIM 1751 pathogenic for the snapper Lutjanus guttatus.</title>
        <authorList>
            <person name="Soto-Rodriguez S."/>
            <person name="Lozano-Olvera R."/>
            <person name="Gomez-Gil B."/>
        </authorList>
    </citation>
    <scope>NUCLEOTIDE SEQUENCE [LARGE SCALE GENOMIC DNA]</scope>
    <source>
        <strain evidence="3 4">CAIM 1751</strain>
    </source>
</reference>
<dbReference type="AlphaFoldDB" id="A0A3N3E3E5"/>